<evidence type="ECO:0000313" key="2">
    <source>
        <dbReference type="EMBL" id="GBM34027.1"/>
    </source>
</evidence>
<dbReference type="EMBL" id="BGPR01094254">
    <property type="protein sequence ID" value="GBM34027.1"/>
    <property type="molecule type" value="Genomic_DNA"/>
</dbReference>
<feature type="compositionally biased region" description="Low complexity" evidence="1">
    <location>
        <begin position="44"/>
        <end position="59"/>
    </location>
</feature>
<proteinExistence type="predicted"/>
<sequence length="121" mass="13877">MYRSLRNESEDPDLQRNERTRILLKGTNLLKRTNPLLVEDSDSPSDSSSNSLNEMDSPSDSSSNFLNEMDSPFQSERDLLWVGGRRRWERMLLAEGVLPVRSPCFVAADKFLRGEKMLRLG</sequence>
<reference evidence="2 3" key="1">
    <citation type="journal article" date="2019" name="Sci. Rep.">
        <title>Orb-weaving spider Araneus ventricosus genome elucidates the spidroin gene catalogue.</title>
        <authorList>
            <person name="Kono N."/>
            <person name="Nakamura H."/>
            <person name="Ohtoshi R."/>
            <person name="Moran D.A.P."/>
            <person name="Shinohara A."/>
            <person name="Yoshida Y."/>
            <person name="Fujiwara M."/>
            <person name="Mori M."/>
            <person name="Tomita M."/>
            <person name="Arakawa K."/>
        </authorList>
    </citation>
    <scope>NUCLEOTIDE SEQUENCE [LARGE SCALE GENOMIC DNA]</scope>
</reference>
<comment type="caution">
    <text evidence="2">The sequence shown here is derived from an EMBL/GenBank/DDBJ whole genome shotgun (WGS) entry which is preliminary data.</text>
</comment>
<keyword evidence="3" id="KW-1185">Reference proteome</keyword>
<feature type="region of interest" description="Disordered" evidence="1">
    <location>
        <begin position="34"/>
        <end position="70"/>
    </location>
</feature>
<dbReference type="Proteomes" id="UP000499080">
    <property type="component" value="Unassembled WGS sequence"/>
</dbReference>
<accession>A0A4Y2EZQ3</accession>
<evidence type="ECO:0000256" key="1">
    <source>
        <dbReference type="SAM" id="MobiDB-lite"/>
    </source>
</evidence>
<organism evidence="2 3">
    <name type="scientific">Araneus ventricosus</name>
    <name type="common">Orbweaver spider</name>
    <name type="synonym">Epeira ventricosa</name>
    <dbReference type="NCBI Taxonomy" id="182803"/>
    <lineage>
        <taxon>Eukaryota</taxon>
        <taxon>Metazoa</taxon>
        <taxon>Ecdysozoa</taxon>
        <taxon>Arthropoda</taxon>
        <taxon>Chelicerata</taxon>
        <taxon>Arachnida</taxon>
        <taxon>Araneae</taxon>
        <taxon>Araneomorphae</taxon>
        <taxon>Entelegynae</taxon>
        <taxon>Araneoidea</taxon>
        <taxon>Araneidae</taxon>
        <taxon>Araneus</taxon>
    </lineage>
</organism>
<dbReference type="AlphaFoldDB" id="A0A4Y2EZQ3"/>
<name>A0A4Y2EZQ3_ARAVE</name>
<evidence type="ECO:0000313" key="3">
    <source>
        <dbReference type="Proteomes" id="UP000499080"/>
    </source>
</evidence>
<gene>
    <name evidence="2" type="ORF">AVEN_238327_1</name>
</gene>
<protein>
    <submittedName>
        <fullName evidence="2">Uncharacterized protein</fullName>
    </submittedName>
</protein>